<dbReference type="CDD" id="cd19143">
    <property type="entry name" value="AKR_AKR6C1_2"/>
    <property type="match status" value="1"/>
</dbReference>
<evidence type="ECO:0000256" key="4">
    <source>
        <dbReference type="SAM" id="MobiDB-lite"/>
    </source>
</evidence>
<accession>A0A0D2B996</accession>
<reference evidence="6 7" key="1">
    <citation type="submission" date="2015-01" db="EMBL/GenBank/DDBJ databases">
        <title>The Genome Sequence of Exophiala spinifera CBS89968.</title>
        <authorList>
            <consortium name="The Broad Institute Genomics Platform"/>
            <person name="Cuomo C."/>
            <person name="de Hoog S."/>
            <person name="Gorbushina A."/>
            <person name="Stielow B."/>
            <person name="Teixiera M."/>
            <person name="Abouelleil A."/>
            <person name="Chapman S.B."/>
            <person name="Priest M."/>
            <person name="Young S.K."/>
            <person name="Wortman J."/>
            <person name="Nusbaum C."/>
            <person name="Birren B."/>
        </authorList>
    </citation>
    <scope>NUCLEOTIDE SEQUENCE [LARGE SCALE GENOMIC DNA]</scope>
    <source>
        <strain evidence="6 7">CBS 89968</strain>
    </source>
</reference>
<dbReference type="RefSeq" id="XP_016235446.1">
    <property type="nucleotide sequence ID" value="XM_016379619.1"/>
</dbReference>
<dbReference type="Gene3D" id="3.20.20.100">
    <property type="entry name" value="NADP-dependent oxidoreductase domain"/>
    <property type="match status" value="1"/>
</dbReference>
<dbReference type="InterPro" id="IPR005399">
    <property type="entry name" value="K_chnl_volt-dep_bsu_KCNAB-rel"/>
</dbReference>
<dbReference type="GeneID" id="27332358"/>
<dbReference type="InterPro" id="IPR023210">
    <property type="entry name" value="NADP_OxRdtase_dom"/>
</dbReference>
<dbReference type="PANTHER" id="PTHR43150">
    <property type="entry name" value="HYPERKINETIC, ISOFORM M"/>
    <property type="match status" value="1"/>
</dbReference>
<feature type="domain" description="NADP-dependent oxidoreductase" evidence="5">
    <location>
        <begin position="109"/>
        <end position="416"/>
    </location>
</feature>
<evidence type="ECO:0000256" key="2">
    <source>
        <dbReference type="ARBA" id="ARBA00022857"/>
    </source>
</evidence>
<dbReference type="OrthoDB" id="1720422at2759"/>
<feature type="region of interest" description="Disordered" evidence="4">
    <location>
        <begin position="1"/>
        <end position="24"/>
    </location>
</feature>
<proteinExistence type="inferred from homology"/>
<dbReference type="Proteomes" id="UP000053328">
    <property type="component" value="Unassembled WGS sequence"/>
</dbReference>
<evidence type="ECO:0000256" key="3">
    <source>
        <dbReference type="ARBA" id="ARBA00023002"/>
    </source>
</evidence>
<dbReference type="STRING" id="91928.A0A0D2B996"/>
<evidence type="ECO:0000259" key="5">
    <source>
        <dbReference type="Pfam" id="PF00248"/>
    </source>
</evidence>
<sequence length="431" mass="48095">MTSIAETSPQLRGQGGQQGATVCPPRNPGLRYIFQIGIHTTFNAGHKKRQKQHLSRPICTPPPKINKTEATSVNGLKPSFHFKGVMAPKFDRANMKYRFLGPTGLRVSEISLGSWITFGGQVKKEDSLAFFREAWTHGINFFDSAEGYLEGKGEESLGMAFKELGWDRSDFVVVTKIYWGGSGPNDVGLSRKHILEGTAKSLKRLQLDYVDVIMAHRCDPATPMEEIVRAFTHLINTGRALYWGTSEWSAQEIESAHSVAKNLGLIAPICDQPQYNMFTRSRVEQEYLPLYEKYGYGLTIWSPLASGILSGKYNDFNVPEDSRLAIKEDQFMVAFKEKLSTPEGRAEIEKVKKAGEIAKALECSMSQLAIAWCLKNKRVSSVITGASKTSQIAENVKAVQIVDKITEEQMKQIDEIMGNKPSGVEYFGRDH</sequence>
<dbReference type="Pfam" id="PF00248">
    <property type="entry name" value="Aldo_ket_red"/>
    <property type="match status" value="1"/>
</dbReference>
<dbReference type="GO" id="GO:0016491">
    <property type="term" value="F:oxidoreductase activity"/>
    <property type="evidence" value="ECO:0007669"/>
    <property type="project" value="UniProtKB-KW"/>
</dbReference>
<dbReference type="AlphaFoldDB" id="A0A0D2B996"/>
<protein>
    <recommendedName>
        <fullName evidence="5">NADP-dependent oxidoreductase domain-containing protein</fullName>
    </recommendedName>
</protein>
<organism evidence="6 7">
    <name type="scientific">Exophiala spinifera</name>
    <dbReference type="NCBI Taxonomy" id="91928"/>
    <lineage>
        <taxon>Eukaryota</taxon>
        <taxon>Fungi</taxon>
        <taxon>Dikarya</taxon>
        <taxon>Ascomycota</taxon>
        <taxon>Pezizomycotina</taxon>
        <taxon>Eurotiomycetes</taxon>
        <taxon>Chaetothyriomycetidae</taxon>
        <taxon>Chaetothyriales</taxon>
        <taxon>Herpotrichiellaceae</taxon>
        <taxon>Exophiala</taxon>
    </lineage>
</organism>
<keyword evidence="7" id="KW-1185">Reference proteome</keyword>
<dbReference type="PANTHER" id="PTHR43150:SF2">
    <property type="entry name" value="HYPERKINETIC, ISOFORM M"/>
    <property type="match status" value="1"/>
</dbReference>
<evidence type="ECO:0000313" key="7">
    <source>
        <dbReference type="Proteomes" id="UP000053328"/>
    </source>
</evidence>
<comment type="similarity">
    <text evidence="1">Belongs to the shaker potassium channel beta subunit family.</text>
</comment>
<dbReference type="EMBL" id="KN847495">
    <property type="protein sequence ID" value="KIW15230.1"/>
    <property type="molecule type" value="Genomic_DNA"/>
</dbReference>
<feature type="compositionally biased region" description="Polar residues" evidence="4">
    <location>
        <begin position="1"/>
        <end position="11"/>
    </location>
</feature>
<dbReference type="HOGENOM" id="CLU_023205_2_0_1"/>
<keyword evidence="3" id="KW-0560">Oxidoreductase</keyword>
<evidence type="ECO:0000313" key="6">
    <source>
        <dbReference type="EMBL" id="KIW15230.1"/>
    </source>
</evidence>
<feature type="region of interest" description="Disordered" evidence="4">
    <location>
        <begin position="47"/>
        <end position="70"/>
    </location>
</feature>
<dbReference type="VEuPathDB" id="FungiDB:PV08_05275"/>
<keyword evidence="2" id="KW-0521">NADP</keyword>
<dbReference type="PRINTS" id="PR01577">
    <property type="entry name" value="KCNABCHANNEL"/>
</dbReference>
<dbReference type="InterPro" id="IPR036812">
    <property type="entry name" value="NAD(P)_OxRdtase_dom_sf"/>
</dbReference>
<evidence type="ECO:0000256" key="1">
    <source>
        <dbReference type="ARBA" id="ARBA00006515"/>
    </source>
</evidence>
<name>A0A0D2B996_9EURO</name>
<gene>
    <name evidence="6" type="ORF">PV08_05275</name>
</gene>
<dbReference type="SUPFAM" id="SSF51430">
    <property type="entry name" value="NAD(P)-linked oxidoreductase"/>
    <property type="match status" value="1"/>
</dbReference>